<feature type="region of interest" description="Disordered" evidence="2">
    <location>
        <begin position="70"/>
        <end position="107"/>
    </location>
</feature>
<feature type="compositionally biased region" description="Low complexity" evidence="2">
    <location>
        <begin position="85"/>
        <end position="96"/>
    </location>
</feature>
<dbReference type="RefSeq" id="XP_016210173.1">
    <property type="nucleotide sequence ID" value="XM_016362053.1"/>
</dbReference>
<keyword evidence="1" id="KW-0175">Coiled coil</keyword>
<evidence type="ECO:0000256" key="2">
    <source>
        <dbReference type="SAM" id="MobiDB-lite"/>
    </source>
</evidence>
<protein>
    <submittedName>
        <fullName evidence="3">Uncharacterized protein</fullName>
    </submittedName>
</protein>
<feature type="compositionally biased region" description="Basic and acidic residues" evidence="2">
    <location>
        <begin position="255"/>
        <end position="265"/>
    </location>
</feature>
<proteinExistence type="predicted"/>
<dbReference type="Proteomes" id="UP000053259">
    <property type="component" value="Unassembled WGS sequence"/>
</dbReference>
<dbReference type="RefSeq" id="XP_016210172.1">
    <property type="nucleotide sequence ID" value="XM_016362052.1"/>
</dbReference>
<evidence type="ECO:0000313" key="3">
    <source>
        <dbReference type="EMBL" id="KIW00303.1"/>
    </source>
</evidence>
<dbReference type="GeneID" id="27316165"/>
<feature type="coiled-coil region" evidence="1">
    <location>
        <begin position="116"/>
        <end position="150"/>
    </location>
</feature>
<feature type="region of interest" description="Disordered" evidence="2">
    <location>
        <begin position="242"/>
        <end position="290"/>
    </location>
</feature>
<dbReference type="PANTHER" id="PTHR39472:SF1">
    <property type="entry name" value="EXPRESSED PROTEIN"/>
    <property type="match status" value="1"/>
</dbReference>
<name>A0A0D2A0V9_9PEZI</name>
<keyword evidence="4" id="KW-1185">Reference proteome</keyword>
<dbReference type="PANTHER" id="PTHR39472">
    <property type="entry name" value="EXPRESSED PROTEIN"/>
    <property type="match status" value="1"/>
</dbReference>
<organism evidence="3 4">
    <name type="scientific">Verruconis gallopava</name>
    <dbReference type="NCBI Taxonomy" id="253628"/>
    <lineage>
        <taxon>Eukaryota</taxon>
        <taxon>Fungi</taxon>
        <taxon>Dikarya</taxon>
        <taxon>Ascomycota</taxon>
        <taxon>Pezizomycotina</taxon>
        <taxon>Dothideomycetes</taxon>
        <taxon>Pleosporomycetidae</taxon>
        <taxon>Venturiales</taxon>
        <taxon>Sympoventuriaceae</taxon>
        <taxon>Verruconis</taxon>
    </lineage>
</organism>
<dbReference type="STRING" id="253628.A0A0D2A0V9"/>
<feature type="region of interest" description="Disordered" evidence="2">
    <location>
        <begin position="1"/>
        <end position="39"/>
    </location>
</feature>
<dbReference type="EMBL" id="KN847565">
    <property type="protein sequence ID" value="KIW00304.1"/>
    <property type="molecule type" value="Genomic_DNA"/>
</dbReference>
<reference evidence="3 4" key="1">
    <citation type="submission" date="2015-01" db="EMBL/GenBank/DDBJ databases">
        <title>The Genome Sequence of Ochroconis gallopava CBS43764.</title>
        <authorList>
            <consortium name="The Broad Institute Genomics Platform"/>
            <person name="Cuomo C."/>
            <person name="de Hoog S."/>
            <person name="Gorbushina A."/>
            <person name="Stielow B."/>
            <person name="Teixiera M."/>
            <person name="Abouelleil A."/>
            <person name="Chapman S.B."/>
            <person name="Priest M."/>
            <person name="Young S.K."/>
            <person name="Wortman J."/>
            <person name="Nusbaum C."/>
            <person name="Birren B."/>
        </authorList>
    </citation>
    <scope>NUCLEOTIDE SEQUENCE [LARGE SCALE GENOMIC DNA]</scope>
    <source>
        <strain evidence="3 4">CBS 43764</strain>
    </source>
</reference>
<dbReference type="HOGENOM" id="CLU_071348_0_0_1"/>
<evidence type="ECO:0000313" key="4">
    <source>
        <dbReference type="Proteomes" id="UP000053259"/>
    </source>
</evidence>
<dbReference type="VEuPathDB" id="FungiDB:PV09_08192"/>
<dbReference type="AlphaFoldDB" id="A0A0D2A0V9"/>
<dbReference type="OrthoDB" id="21214at2759"/>
<dbReference type="EMBL" id="KN847565">
    <property type="protein sequence ID" value="KIW00303.1"/>
    <property type="molecule type" value="Genomic_DNA"/>
</dbReference>
<gene>
    <name evidence="3" type="ORF">PV09_08192</name>
</gene>
<feature type="compositionally biased region" description="Polar residues" evidence="2">
    <location>
        <begin position="70"/>
        <end position="84"/>
    </location>
</feature>
<evidence type="ECO:0000256" key="1">
    <source>
        <dbReference type="SAM" id="Coils"/>
    </source>
</evidence>
<feature type="compositionally biased region" description="Polar residues" evidence="2">
    <location>
        <begin position="12"/>
        <end position="39"/>
    </location>
</feature>
<accession>A0A0D2A0V9</accession>
<sequence length="290" mass="32086">MNNYANFDPGSLNPNNLARQAGQQPPQPSQMNGLSGVTQWPNVGAQSDMNILWEYIVKLSEMHEQIRAQTQQVTSGMQQIESLRSGNAGSSGGSSAPHVNGVVNGVPSASTDSAEVARLQHELLSAHSKIEDLTATITTLQNLNTDYENAISHTLDKLRPFTQSHAQALLAQKAHYLNLLEQERHQNLELRMEQSRWQQKAKEVKDMLVEAMKLQSQSEIGYVKKIAALKADNRSLRRICGVPLMDDSDDDSDDSPDRLLARDSARQSPQQGRSEAEGVAQGEERRITIH</sequence>